<dbReference type="Gene3D" id="1.20.120.1240">
    <property type="entry name" value="Dynamin, middle domain"/>
    <property type="match status" value="1"/>
</dbReference>
<dbReference type="EMBL" id="CAAALY010262409">
    <property type="protein sequence ID" value="VEL39745.1"/>
    <property type="molecule type" value="Genomic_DNA"/>
</dbReference>
<name>A0A448XLS3_9PLAT</name>
<proteinExistence type="predicted"/>
<keyword evidence="3" id="KW-1185">Reference proteome</keyword>
<organism evidence="2 3">
    <name type="scientific">Protopolystoma xenopodis</name>
    <dbReference type="NCBI Taxonomy" id="117903"/>
    <lineage>
        <taxon>Eukaryota</taxon>
        <taxon>Metazoa</taxon>
        <taxon>Spiralia</taxon>
        <taxon>Lophotrochozoa</taxon>
        <taxon>Platyhelminthes</taxon>
        <taxon>Monogenea</taxon>
        <taxon>Polyopisthocotylea</taxon>
        <taxon>Polystomatidea</taxon>
        <taxon>Polystomatidae</taxon>
        <taxon>Protopolystoma</taxon>
    </lineage>
</organism>
<reference evidence="2" key="1">
    <citation type="submission" date="2018-11" db="EMBL/GenBank/DDBJ databases">
        <authorList>
            <consortium name="Pathogen Informatics"/>
        </authorList>
    </citation>
    <scope>NUCLEOTIDE SEQUENCE</scope>
</reference>
<dbReference type="AlphaFoldDB" id="A0A448XLS3"/>
<dbReference type="OrthoDB" id="5061070at2759"/>
<evidence type="ECO:0000313" key="2">
    <source>
        <dbReference type="EMBL" id="VEL39745.1"/>
    </source>
</evidence>
<dbReference type="InterPro" id="IPR000375">
    <property type="entry name" value="Dynamin_stalk"/>
</dbReference>
<dbReference type="Proteomes" id="UP000784294">
    <property type="component" value="Unassembled WGS sequence"/>
</dbReference>
<protein>
    <recommendedName>
        <fullName evidence="1">Dynamin stalk domain-containing protein</fullName>
    </recommendedName>
</protein>
<comment type="caution">
    <text evidence="2">The sequence shown here is derived from an EMBL/GenBank/DDBJ whole genome shotgun (WGS) entry which is preliminary data.</text>
</comment>
<dbReference type="Pfam" id="PF01031">
    <property type="entry name" value="Dynamin_M"/>
    <property type="match status" value="1"/>
</dbReference>
<evidence type="ECO:0000313" key="3">
    <source>
        <dbReference type="Proteomes" id="UP000784294"/>
    </source>
</evidence>
<accession>A0A448XLS3</accession>
<sequence>MLRFPKLYERIVDVVTSLLRQRLQPTNQMVSNLVAIELAYVNTRHPDFSEALIRDQQQAPGLSSMVIIHFSY</sequence>
<feature type="domain" description="Dynamin stalk" evidence="1">
    <location>
        <begin position="2"/>
        <end position="52"/>
    </location>
</feature>
<gene>
    <name evidence="2" type="ORF">PXEA_LOCUS33185</name>
</gene>
<evidence type="ECO:0000259" key="1">
    <source>
        <dbReference type="Pfam" id="PF01031"/>
    </source>
</evidence>